<evidence type="ECO:0000256" key="1">
    <source>
        <dbReference type="ARBA" id="ARBA00023015"/>
    </source>
</evidence>
<feature type="domain" description="HTH tetR-type" evidence="5">
    <location>
        <begin position="18"/>
        <end position="79"/>
    </location>
</feature>
<dbReference type="GO" id="GO:0003700">
    <property type="term" value="F:DNA-binding transcription factor activity"/>
    <property type="evidence" value="ECO:0007669"/>
    <property type="project" value="TreeGrafter"/>
</dbReference>
<keyword evidence="3" id="KW-0804">Transcription</keyword>
<comment type="caution">
    <text evidence="6">The sequence shown here is derived from an EMBL/GenBank/DDBJ whole genome shotgun (WGS) entry which is preliminary data.</text>
</comment>
<dbReference type="InterPro" id="IPR025996">
    <property type="entry name" value="MT1864/Rv1816-like_C"/>
</dbReference>
<evidence type="ECO:0000256" key="2">
    <source>
        <dbReference type="ARBA" id="ARBA00023125"/>
    </source>
</evidence>
<dbReference type="Proteomes" id="UP000636793">
    <property type="component" value="Unassembled WGS sequence"/>
</dbReference>
<dbReference type="AlphaFoldDB" id="A0A916WV22"/>
<dbReference type="Pfam" id="PF00440">
    <property type="entry name" value="TetR_N"/>
    <property type="match status" value="1"/>
</dbReference>
<dbReference type="InterPro" id="IPR050109">
    <property type="entry name" value="HTH-type_TetR-like_transc_reg"/>
</dbReference>
<dbReference type="InterPro" id="IPR036271">
    <property type="entry name" value="Tet_transcr_reg_TetR-rel_C_sf"/>
</dbReference>
<dbReference type="SUPFAM" id="SSF48498">
    <property type="entry name" value="Tetracyclin repressor-like, C-terminal domain"/>
    <property type="match status" value="1"/>
</dbReference>
<protein>
    <submittedName>
        <fullName evidence="6">TetR family transcriptional regulator</fullName>
    </submittedName>
</protein>
<dbReference type="InterPro" id="IPR001647">
    <property type="entry name" value="HTH_TetR"/>
</dbReference>
<name>A0A916WV22_9MICO</name>
<proteinExistence type="predicted"/>
<dbReference type="PANTHER" id="PTHR30055">
    <property type="entry name" value="HTH-TYPE TRANSCRIPTIONAL REGULATOR RUTR"/>
    <property type="match status" value="1"/>
</dbReference>
<evidence type="ECO:0000313" key="7">
    <source>
        <dbReference type="Proteomes" id="UP000636793"/>
    </source>
</evidence>
<organism evidence="6 7">
    <name type="scientific">Flexivirga endophytica</name>
    <dbReference type="NCBI Taxonomy" id="1849103"/>
    <lineage>
        <taxon>Bacteria</taxon>
        <taxon>Bacillati</taxon>
        <taxon>Actinomycetota</taxon>
        <taxon>Actinomycetes</taxon>
        <taxon>Micrococcales</taxon>
        <taxon>Dermacoccaceae</taxon>
        <taxon>Flexivirga</taxon>
    </lineage>
</organism>
<dbReference type="EMBL" id="BMHI01000003">
    <property type="protein sequence ID" value="GGB32353.1"/>
    <property type="molecule type" value="Genomic_DNA"/>
</dbReference>
<gene>
    <name evidence="6" type="ORF">GCM10011492_23760</name>
</gene>
<feature type="DNA-binding region" description="H-T-H motif" evidence="4">
    <location>
        <begin position="42"/>
        <end position="61"/>
    </location>
</feature>
<keyword evidence="2 4" id="KW-0238">DNA-binding</keyword>
<accession>A0A916WV22</accession>
<dbReference type="GO" id="GO:0000976">
    <property type="term" value="F:transcription cis-regulatory region binding"/>
    <property type="evidence" value="ECO:0007669"/>
    <property type="project" value="TreeGrafter"/>
</dbReference>
<keyword evidence="1" id="KW-0805">Transcription regulation</keyword>
<reference evidence="6" key="1">
    <citation type="journal article" date="2014" name="Int. J. Syst. Evol. Microbiol.">
        <title>Complete genome sequence of Corynebacterium casei LMG S-19264T (=DSM 44701T), isolated from a smear-ripened cheese.</title>
        <authorList>
            <consortium name="US DOE Joint Genome Institute (JGI-PGF)"/>
            <person name="Walter F."/>
            <person name="Albersmeier A."/>
            <person name="Kalinowski J."/>
            <person name="Ruckert C."/>
        </authorList>
    </citation>
    <scope>NUCLEOTIDE SEQUENCE</scope>
    <source>
        <strain evidence="6">CGMCC 1.15085</strain>
    </source>
</reference>
<dbReference type="RefSeq" id="WP_188837206.1">
    <property type="nucleotide sequence ID" value="NZ_BMHI01000003.1"/>
</dbReference>
<dbReference type="PANTHER" id="PTHR30055:SF234">
    <property type="entry name" value="HTH-TYPE TRANSCRIPTIONAL REGULATOR BETI"/>
    <property type="match status" value="1"/>
</dbReference>
<dbReference type="Pfam" id="PF13305">
    <property type="entry name" value="TetR_C_33"/>
    <property type="match status" value="1"/>
</dbReference>
<dbReference type="Gene3D" id="1.10.357.10">
    <property type="entry name" value="Tetracycline Repressor, domain 2"/>
    <property type="match status" value="1"/>
</dbReference>
<dbReference type="PROSITE" id="PS50977">
    <property type="entry name" value="HTH_TETR_2"/>
    <property type="match status" value="1"/>
</dbReference>
<evidence type="ECO:0000256" key="3">
    <source>
        <dbReference type="ARBA" id="ARBA00023163"/>
    </source>
</evidence>
<dbReference type="SUPFAM" id="SSF46689">
    <property type="entry name" value="Homeodomain-like"/>
    <property type="match status" value="1"/>
</dbReference>
<reference evidence="6" key="2">
    <citation type="submission" date="2020-09" db="EMBL/GenBank/DDBJ databases">
        <authorList>
            <person name="Sun Q."/>
            <person name="Zhou Y."/>
        </authorList>
    </citation>
    <scope>NUCLEOTIDE SEQUENCE</scope>
    <source>
        <strain evidence="6">CGMCC 1.15085</strain>
    </source>
</reference>
<evidence type="ECO:0000256" key="4">
    <source>
        <dbReference type="PROSITE-ProRule" id="PRU00335"/>
    </source>
</evidence>
<evidence type="ECO:0000313" key="6">
    <source>
        <dbReference type="EMBL" id="GGB32353.1"/>
    </source>
</evidence>
<evidence type="ECO:0000259" key="5">
    <source>
        <dbReference type="PROSITE" id="PS50977"/>
    </source>
</evidence>
<dbReference type="InterPro" id="IPR009057">
    <property type="entry name" value="Homeodomain-like_sf"/>
</dbReference>
<keyword evidence="7" id="KW-1185">Reference proteome</keyword>
<sequence>MTQNRTRRRAVAPRGEGTRLREEILDATITLVEELDDPWQLSLRAVARKVGITATSIYLHFESLDALLLAAKHQMWQQFGEEMLTAAEASAGTPYDKVLAFGRAYVTFAREHPGAFRTLFTKAWKLPVDDGMTFAGEAQFGLLADVLRKVSGSAEEAHLRAVQLWCGIHGLVVLRQPMSQFPWPDVDKQLESMARAWTKPI</sequence>